<accession>A0A6J4U4I8</accession>
<feature type="compositionally biased region" description="Basic and acidic residues" evidence="1">
    <location>
        <begin position="16"/>
        <end position="35"/>
    </location>
</feature>
<reference evidence="2" key="1">
    <citation type="submission" date="2020-02" db="EMBL/GenBank/DDBJ databases">
        <authorList>
            <person name="Meier V. D."/>
        </authorList>
    </citation>
    <scope>NUCLEOTIDE SEQUENCE</scope>
    <source>
        <strain evidence="2">AVDCRST_MAG43</strain>
    </source>
</reference>
<gene>
    <name evidence="2" type="ORF">AVDCRST_MAG43-33</name>
</gene>
<evidence type="ECO:0000256" key="1">
    <source>
        <dbReference type="SAM" id="MobiDB-lite"/>
    </source>
</evidence>
<sequence>MKIINEIQSLAQIVTGDRDPHKRRDGLHEHEKGAW</sequence>
<protein>
    <submittedName>
        <fullName evidence="2">Uncharacterized protein</fullName>
    </submittedName>
</protein>
<dbReference type="EMBL" id="CADCWI010000006">
    <property type="protein sequence ID" value="CAA9540515.1"/>
    <property type="molecule type" value="Genomic_DNA"/>
</dbReference>
<name>A0A6J4U4I8_9BACT</name>
<proteinExistence type="predicted"/>
<evidence type="ECO:0000313" key="2">
    <source>
        <dbReference type="EMBL" id="CAA9540515.1"/>
    </source>
</evidence>
<feature type="region of interest" description="Disordered" evidence="1">
    <location>
        <begin position="15"/>
        <end position="35"/>
    </location>
</feature>
<organism evidence="2">
    <name type="scientific">uncultured Thermomicrobiales bacterium</name>
    <dbReference type="NCBI Taxonomy" id="1645740"/>
    <lineage>
        <taxon>Bacteria</taxon>
        <taxon>Pseudomonadati</taxon>
        <taxon>Thermomicrobiota</taxon>
        <taxon>Thermomicrobia</taxon>
        <taxon>Thermomicrobiales</taxon>
        <taxon>environmental samples</taxon>
    </lineage>
</organism>
<dbReference type="AlphaFoldDB" id="A0A6J4U4I8"/>